<sequence>MTEAKSPELKESVVIGITRIAQALLKVQSINKYQLKSRNQLLEGMIMYVKSGSLSTKPKAMKAITALLQLSPALDIKTEKEDVRSKILECVMSHLNFNAENFEITEAKTPEEKQTRNVNAATLEVLETMSEVLLALLETVPTLESLCQMLLKLEFWVVSKSAMERIQALRTYRILVKRFVDLLREGTKQTEKSLRGIGHYLATAIPRITDTSSKIRDVAMEVVQLLLCSVNFFFFFFFSSPPPLPLF</sequence>
<organism evidence="3 4">
    <name type="scientific">Reticulomyxa filosa</name>
    <dbReference type="NCBI Taxonomy" id="46433"/>
    <lineage>
        <taxon>Eukaryota</taxon>
        <taxon>Sar</taxon>
        <taxon>Rhizaria</taxon>
        <taxon>Retaria</taxon>
        <taxon>Foraminifera</taxon>
        <taxon>Monothalamids</taxon>
        <taxon>Reticulomyxidae</taxon>
        <taxon>Reticulomyxa</taxon>
    </lineage>
</organism>
<dbReference type="InterPro" id="IPR045206">
    <property type="entry name" value="Maestro_heat-like_prot"/>
</dbReference>
<dbReference type="InterPro" id="IPR016024">
    <property type="entry name" value="ARM-type_fold"/>
</dbReference>
<protein>
    <recommendedName>
        <fullName evidence="2">MROH2B-like HEAT-repeats domain-containing protein</fullName>
    </recommendedName>
</protein>
<dbReference type="PANTHER" id="PTHR23120:SF0">
    <property type="entry name" value="MAESTRO HEAT-LIKE REPEAT FAMILY MEMBER 1"/>
    <property type="match status" value="1"/>
</dbReference>
<gene>
    <name evidence="3" type="ORF">RFI_17832</name>
</gene>
<keyword evidence="4" id="KW-1185">Reference proteome</keyword>
<keyword evidence="1" id="KW-0472">Membrane</keyword>
<keyword evidence="1" id="KW-1133">Transmembrane helix</keyword>
<dbReference type="AlphaFoldDB" id="X6N118"/>
<evidence type="ECO:0000313" key="3">
    <source>
        <dbReference type="EMBL" id="ETO19399.1"/>
    </source>
</evidence>
<evidence type="ECO:0000256" key="1">
    <source>
        <dbReference type="SAM" id="Phobius"/>
    </source>
</evidence>
<dbReference type="Proteomes" id="UP000023152">
    <property type="component" value="Unassembled WGS sequence"/>
</dbReference>
<dbReference type="InterPro" id="IPR055408">
    <property type="entry name" value="HEAT_MROH2B-like"/>
</dbReference>
<reference evidence="3 4" key="1">
    <citation type="journal article" date="2013" name="Curr. Biol.">
        <title>The Genome of the Foraminiferan Reticulomyxa filosa.</title>
        <authorList>
            <person name="Glockner G."/>
            <person name="Hulsmann N."/>
            <person name="Schleicher M."/>
            <person name="Noegel A.A."/>
            <person name="Eichinger L."/>
            <person name="Gallinger C."/>
            <person name="Pawlowski J."/>
            <person name="Sierra R."/>
            <person name="Euteneuer U."/>
            <person name="Pillet L."/>
            <person name="Moustafa A."/>
            <person name="Platzer M."/>
            <person name="Groth M."/>
            <person name="Szafranski K."/>
            <person name="Schliwa M."/>
        </authorList>
    </citation>
    <scope>NUCLEOTIDE SEQUENCE [LARGE SCALE GENOMIC DNA]</scope>
</reference>
<dbReference type="GO" id="GO:0005737">
    <property type="term" value="C:cytoplasm"/>
    <property type="evidence" value="ECO:0007669"/>
    <property type="project" value="TreeGrafter"/>
</dbReference>
<keyword evidence="1" id="KW-0812">Transmembrane</keyword>
<accession>X6N118</accession>
<comment type="caution">
    <text evidence="3">The sequence shown here is derived from an EMBL/GenBank/DDBJ whole genome shotgun (WGS) entry which is preliminary data.</text>
</comment>
<feature type="domain" description="MROH2B-like HEAT-repeats" evidence="2">
    <location>
        <begin position="2"/>
        <end position="134"/>
    </location>
</feature>
<name>X6N118_RETFI</name>
<dbReference type="SUPFAM" id="SSF48371">
    <property type="entry name" value="ARM repeat"/>
    <property type="match status" value="1"/>
</dbReference>
<proteinExistence type="predicted"/>
<evidence type="ECO:0000259" key="2">
    <source>
        <dbReference type="Pfam" id="PF23210"/>
    </source>
</evidence>
<evidence type="ECO:0000313" key="4">
    <source>
        <dbReference type="Proteomes" id="UP000023152"/>
    </source>
</evidence>
<dbReference type="EMBL" id="ASPP01013695">
    <property type="protein sequence ID" value="ETO19399.1"/>
    <property type="molecule type" value="Genomic_DNA"/>
</dbReference>
<feature type="transmembrane region" description="Helical" evidence="1">
    <location>
        <begin position="218"/>
        <end position="238"/>
    </location>
</feature>
<dbReference type="Pfam" id="PF23210">
    <property type="entry name" value="HEAT_Maestro_2"/>
    <property type="match status" value="1"/>
</dbReference>
<dbReference type="OrthoDB" id="1884734at2759"/>
<dbReference type="PANTHER" id="PTHR23120">
    <property type="entry name" value="MAESTRO-RELATED HEAT DOMAIN-CONTAINING"/>
    <property type="match status" value="1"/>
</dbReference>